<evidence type="ECO:0000256" key="16">
    <source>
        <dbReference type="SAM" id="Phobius"/>
    </source>
</evidence>
<organism evidence="19 20">
    <name type="scientific">Galbibacter pacificus</name>
    <dbReference type="NCBI Taxonomy" id="2996052"/>
    <lineage>
        <taxon>Bacteria</taxon>
        <taxon>Pseudomonadati</taxon>
        <taxon>Bacteroidota</taxon>
        <taxon>Flavobacteriia</taxon>
        <taxon>Flavobacteriales</taxon>
        <taxon>Flavobacteriaceae</taxon>
        <taxon>Galbibacter</taxon>
    </lineage>
</organism>
<evidence type="ECO:0000256" key="4">
    <source>
        <dbReference type="ARBA" id="ARBA00011903"/>
    </source>
</evidence>
<dbReference type="Proteomes" id="UP001153642">
    <property type="component" value="Unassembled WGS sequence"/>
</dbReference>
<evidence type="ECO:0000256" key="11">
    <source>
        <dbReference type="ARBA" id="ARBA00022840"/>
    </source>
</evidence>
<comment type="catalytic activity">
    <reaction evidence="15">
        <text>L-tyrosyl-[protein] + ATP = O-phospho-L-tyrosyl-[protein] + ADP + H(+)</text>
        <dbReference type="Rhea" id="RHEA:10596"/>
        <dbReference type="Rhea" id="RHEA-COMP:10136"/>
        <dbReference type="Rhea" id="RHEA-COMP:20101"/>
        <dbReference type="ChEBI" id="CHEBI:15378"/>
        <dbReference type="ChEBI" id="CHEBI:30616"/>
        <dbReference type="ChEBI" id="CHEBI:46858"/>
        <dbReference type="ChEBI" id="CHEBI:61978"/>
        <dbReference type="ChEBI" id="CHEBI:456216"/>
        <dbReference type="EC" id="2.7.10.2"/>
    </reaction>
</comment>
<evidence type="ECO:0000256" key="6">
    <source>
        <dbReference type="ARBA" id="ARBA00022519"/>
    </source>
</evidence>
<evidence type="ECO:0000256" key="8">
    <source>
        <dbReference type="ARBA" id="ARBA00022692"/>
    </source>
</evidence>
<evidence type="ECO:0000313" key="20">
    <source>
        <dbReference type="Proteomes" id="UP001153642"/>
    </source>
</evidence>
<evidence type="ECO:0000256" key="1">
    <source>
        <dbReference type="ARBA" id="ARBA00004429"/>
    </source>
</evidence>
<dbReference type="GO" id="GO:0004715">
    <property type="term" value="F:non-membrane spanning protein tyrosine kinase activity"/>
    <property type="evidence" value="ECO:0007669"/>
    <property type="project" value="UniProtKB-EC"/>
</dbReference>
<dbReference type="Gene3D" id="3.40.50.300">
    <property type="entry name" value="P-loop containing nucleotide triphosphate hydrolases"/>
    <property type="match status" value="1"/>
</dbReference>
<evidence type="ECO:0000256" key="15">
    <source>
        <dbReference type="ARBA" id="ARBA00051245"/>
    </source>
</evidence>
<dbReference type="EC" id="2.7.10.2" evidence="4"/>
<feature type="domain" description="Polysaccharide chain length determinant N-terminal" evidence="17">
    <location>
        <begin position="14"/>
        <end position="105"/>
    </location>
</feature>
<evidence type="ECO:0000256" key="14">
    <source>
        <dbReference type="ARBA" id="ARBA00023137"/>
    </source>
</evidence>
<protein>
    <recommendedName>
        <fullName evidence="4">non-specific protein-tyrosine kinase</fullName>
        <ecNumber evidence="4">2.7.10.2</ecNumber>
    </recommendedName>
</protein>
<dbReference type="CDD" id="cd05387">
    <property type="entry name" value="BY-kinase"/>
    <property type="match status" value="1"/>
</dbReference>
<keyword evidence="10" id="KW-0418">Kinase</keyword>
<keyword evidence="13 16" id="KW-0472">Membrane</keyword>
<sequence>MNLQDIQETPSKVNIKEFIKPYLKKWYWFVFSLLVCVAIAFAVLRYSKPIYGAEATILIADETKLSPEASVLEGLSETPFSSTKVEGEIQVLKSRELMQTVVEDLKLNLQIFAQGRISDVEIYQNQPFTLNFLAKDSVINKSSLRFTITIISETSFNYAINDRQPKTYLFGENVPTSLGSLIVIPNLQYFKKYTGEPLKVVIKPVSSVREHYKNKLSVSSISKGSNIVSIYLTDPVQDKAKDIVNKLTEVYNQSSIEEKNQVAKATSEFIDERINLIATDLSEVDLTKERFKVGNKLTDITSEAGIFLESGAQNEQNLIQLGTELNTVNYMSDYIGSQENNELLPTNIGLSDPNISSITTKYNELVLERQRLLKTSGENNPIVVQLDQQLNGLRSSMQQSLNNLKSTINIQTSNLRAQEDLINSRISSVPGQERKNRDIQRQQNIKETIYLYLLQKREESAISMAATSPSAKVIEPAYSSYRPISSGTKIYFASLFLGLLLPFGFIYFKELLDTKIHKKEDITETLPNMSVLVQLPHIEHKKELTIQVNDRSVLAESFRILRTNIDYLFNKKDSGKGEVIYVTSTIPGEGKSFVSYNLATVYAYSNKNVLLIGADIRKPSLTNFITNSSQIGLSEYLHGDAEIDDIIKPVLSFNSLDVIQSGKIPPNPAELLMDNRLDTLFKTVKDKYDVILVDTAPTLPVTDTVLISKYADRTIYVTRANYTEKSLLSFVKELYIDKKLKNISLIINDVKAANLGYGAKMGYGYIQKDNKKKKWF</sequence>
<dbReference type="InterPro" id="IPR005702">
    <property type="entry name" value="Wzc-like_C"/>
</dbReference>
<dbReference type="PANTHER" id="PTHR32309">
    <property type="entry name" value="TYROSINE-PROTEIN KINASE"/>
    <property type="match status" value="1"/>
</dbReference>
<accession>A0ABT6FR81</accession>
<dbReference type="InterPro" id="IPR025669">
    <property type="entry name" value="AAA_dom"/>
</dbReference>
<evidence type="ECO:0000256" key="3">
    <source>
        <dbReference type="ARBA" id="ARBA00008883"/>
    </source>
</evidence>
<proteinExistence type="inferred from homology"/>
<dbReference type="RefSeq" id="WP_277898962.1">
    <property type="nucleotide sequence ID" value="NZ_JAPMUA010000002.1"/>
</dbReference>
<dbReference type="InterPro" id="IPR050445">
    <property type="entry name" value="Bact_polysacc_biosynth/exp"/>
</dbReference>
<evidence type="ECO:0000256" key="2">
    <source>
        <dbReference type="ARBA" id="ARBA00007316"/>
    </source>
</evidence>
<evidence type="ECO:0000256" key="12">
    <source>
        <dbReference type="ARBA" id="ARBA00022989"/>
    </source>
</evidence>
<comment type="similarity">
    <text evidence="3">Belongs to the etk/wzc family.</text>
</comment>
<comment type="caution">
    <text evidence="19">The sequence shown here is derived from an EMBL/GenBank/DDBJ whole genome shotgun (WGS) entry which is preliminary data.</text>
</comment>
<keyword evidence="6" id="KW-0997">Cell inner membrane</keyword>
<dbReference type="InterPro" id="IPR003856">
    <property type="entry name" value="LPS_length_determ_N"/>
</dbReference>
<evidence type="ECO:0000256" key="5">
    <source>
        <dbReference type="ARBA" id="ARBA00022475"/>
    </source>
</evidence>
<feature type="domain" description="AAA" evidence="18">
    <location>
        <begin position="578"/>
        <end position="726"/>
    </location>
</feature>
<dbReference type="PANTHER" id="PTHR32309:SF13">
    <property type="entry name" value="FERRIC ENTEROBACTIN TRANSPORT PROTEIN FEPE"/>
    <property type="match status" value="1"/>
</dbReference>
<dbReference type="NCBIfam" id="TIGR01007">
    <property type="entry name" value="eps_fam"/>
    <property type="match status" value="1"/>
</dbReference>
<keyword evidence="9" id="KW-0547">Nucleotide-binding</keyword>
<dbReference type="Pfam" id="PF02706">
    <property type="entry name" value="Wzz"/>
    <property type="match status" value="1"/>
</dbReference>
<evidence type="ECO:0000313" key="19">
    <source>
        <dbReference type="EMBL" id="MDG3585782.1"/>
    </source>
</evidence>
<feature type="transmembrane region" description="Helical" evidence="16">
    <location>
        <begin position="490"/>
        <end position="508"/>
    </location>
</feature>
<dbReference type="EMBL" id="JAPMUA010000002">
    <property type="protein sequence ID" value="MDG3585782.1"/>
    <property type="molecule type" value="Genomic_DNA"/>
</dbReference>
<dbReference type="Pfam" id="PF13614">
    <property type="entry name" value="AAA_31"/>
    <property type="match status" value="1"/>
</dbReference>
<dbReference type="SUPFAM" id="SSF52540">
    <property type="entry name" value="P-loop containing nucleoside triphosphate hydrolases"/>
    <property type="match status" value="1"/>
</dbReference>
<reference evidence="19" key="1">
    <citation type="submission" date="2022-11" db="EMBL/GenBank/DDBJ databases">
        <title>High-quality draft genome sequence of Galbibacter sp. strain CMA-7.</title>
        <authorList>
            <person name="Wei L."/>
            <person name="Dong C."/>
            <person name="Shao Z."/>
        </authorList>
    </citation>
    <scope>NUCLEOTIDE SEQUENCE</scope>
    <source>
        <strain evidence="19">CMA-7</strain>
    </source>
</reference>
<keyword evidence="8 16" id="KW-0812">Transmembrane</keyword>
<keyword evidence="5" id="KW-1003">Cell membrane</keyword>
<keyword evidence="7 19" id="KW-0808">Transferase</keyword>
<keyword evidence="12 16" id="KW-1133">Transmembrane helix</keyword>
<gene>
    <name evidence="19" type="ORF">OSR52_07860</name>
</gene>
<comment type="subcellular location">
    <subcellularLocation>
        <location evidence="1">Cell inner membrane</location>
        <topology evidence="1">Multi-pass membrane protein</topology>
    </subcellularLocation>
</comment>
<evidence type="ECO:0000256" key="10">
    <source>
        <dbReference type="ARBA" id="ARBA00022777"/>
    </source>
</evidence>
<feature type="transmembrane region" description="Helical" evidence="16">
    <location>
        <begin position="26"/>
        <end position="44"/>
    </location>
</feature>
<evidence type="ECO:0000259" key="18">
    <source>
        <dbReference type="Pfam" id="PF13614"/>
    </source>
</evidence>
<evidence type="ECO:0000256" key="7">
    <source>
        <dbReference type="ARBA" id="ARBA00022679"/>
    </source>
</evidence>
<dbReference type="InterPro" id="IPR027417">
    <property type="entry name" value="P-loop_NTPase"/>
</dbReference>
<name>A0ABT6FR81_9FLAO</name>
<keyword evidence="11" id="KW-0067">ATP-binding</keyword>
<keyword evidence="14" id="KW-0829">Tyrosine-protein kinase</keyword>
<comment type="similarity">
    <text evidence="2">Belongs to the CpsD/CapB family.</text>
</comment>
<evidence type="ECO:0000256" key="13">
    <source>
        <dbReference type="ARBA" id="ARBA00023136"/>
    </source>
</evidence>
<evidence type="ECO:0000256" key="9">
    <source>
        <dbReference type="ARBA" id="ARBA00022741"/>
    </source>
</evidence>
<evidence type="ECO:0000259" key="17">
    <source>
        <dbReference type="Pfam" id="PF02706"/>
    </source>
</evidence>
<keyword evidence="20" id="KW-1185">Reference proteome</keyword>